<comment type="pathway">
    <text evidence="3 15">Cofactor biosynthesis; (R)-pantothenate biosynthesis; (R)-pantoate from 3-methyl-2-oxobutanoate: step 1/2.</text>
</comment>
<evidence type="ECO:0000256" key="8">
    <source>
        <dbReference type="ARBA" id="ARBA00022664"/>
    </source>
</evidence>
<keyword evidence="11" id="KW-0479">Metal-binding</keyword>
<dbReference type="PANTHER" id="PTHR15728">
    <property type="entry name" value="DEADENYLATION COMPLEX CATALYTIC SUBUNIT PAN2"/>
    <property type="match status" value="1"/>
</dbReference>
<dbReference type="HAMAP" id="MF_00156">
    <property type="entry name" value="PanB"/>
    <property type="match status" value="1"/>
</dbReference>
<dbReference type="InterPro" id="IPR013520">
    <property type="entry name" value="Ribonucl_H"/>
</dbReference>
<dbReference type="SUPFAM" id="SSF50978">
    <property type="entry name" value="WD40 repeat-like"/>
    <property type="match status" value="1"/>
</dbReference>
<dbReference type="NCBIfam" id="NF001452">
    <property type="entry name" value="PRK00311.1"/>
    <property type="match status" value="1"/>
</dbReference>
<dbReference type="CDD" id="cd06143">
    <property type="entry name" value="PAN2_exo"/>
    <property type="match status" value="1"/>
</dbReference>
<dbReference type="Gene3D" id="2.130.10.10">
    <property type="entry name" value="YVTN repeat-like/Quinoprotein amine dehydrogenase"/>
    <property type="match status" value="1"/>
</dbReference>
<keyword evidence="12" id="KW-0378">Hydrolase</keyword>
<dbReference type="CDD" id="cd06557">
    <property type="entry name" value="KPHMT-like"/>
    <property type="match status" value="1"/>
</dbReference>
<evidence type="ECO:0000256" key="13">
    <source>
        <dbReference type="ARBA" id="ARBA00022839"/>
    </source>
</evidence>
<dbReference type="Proteomes" id="UP001138500">
    <property type="component" value="Unassembled WGS sequence"/>
</dbReference>
<dbReference type="FunFam" id="3.20.20.60:FF:000003">
    <property type="entry name" value="3-methyl-2-oxobutanoate hydroxymethyltransferase"/>
    <property type="match status" value="1"/>
</dbReference>
<keyword evidence="8" id="KW-0507">mRNA processing</keyword>
<evidence type="ECO:0000256" key="12">
    <source>
        <dbReference type="ARBA" id="ARBA00022801"/>
    </source>
</evidence>
<evidence type="ECO:0000256" key="7">
    <source>
        <dbReference type="ARBA" id="ARBA00022574"/>
    </source>
</evidence>
<dbReference type="EC" id="2.1.2.11" evidence="5 15"/>
<dbReference type="Pfam" id="PF13423">
    <property type="entry name" value="UCH_1"/>
    <property type="match status" value="1"/>
</dbReference>
<dbReference type="EMBL" id="RIBY02001856">
    <property type="protein sequence ID" value="KAH9827821.1"/>
    <property type="molecule type" value="Genomic_DNA"/>
</dbReference>
<dbReference type="InterPro" id="IPR040442">
    <property type="entry name" value="Pyrv_kinase-like_dom_sf"/>
</dbReference>
<comment type="similarity">
    <text evidence="4 15">Belongs to the PanB family.</text>
</comment>
<comment type="function">
    <text evidence="15">Catalyzes the reversible reaction in which hydroxymethyl group from 5,10-methylenetetrahydrofolate is transferred onto alpha-ketoisovalerate to form ketopantoate.</text>
</comment>
<evidence type="ECO:0000256" key="14">
    <source>
        <dbReference type="ARBA" id="ARBA00049172"/>
    </source>
</evidence>
<dbReference type="PANTHER" id="PTHR15728:SF0">
    <property type="entry name" value="PAN2-PAN3 DEADENYLATION COMPLEX CATALYTIC SUBUNIT PAN2"/>
    <property type="match status" value="1"/>
</dbReference>
<evidence type="ECO:0000259" key="17">
    <source>
        <dbReference type="SMART" id="SM00479"/>
    </source>
</evidence>
<evidence type="ECO:0000313" key="19">
    <source>
        <dbReference type="Proteomes" id="UP001138500"/>
    </source>
</evidence>
<evidence type="ECO:0000256" key="10">
    <source>
        <dbReference type="ARBA" id="ARBA00022722"/>
    </source>
</evidence>
<dbReference type="Pfam" id="PF20770">
    <property type="entry name" value="PAN2_N"/>
    <property type="match status" value="1"/>
</dbReference>
<dbReference type="GO" id="GO:0003864">
    <property type="term" value="F:3-methyl-2-oxobutanoate hydroxymethyltransferase activity"/>
    <property type="evidence" value="ECO:0007669"/>
    <property type="project" value="UniProtKB-EC"/>
</dbReference>
<dbReference type="GO" id="GO:0006397">
    <property type="term" value="P:mRNA processing"/>
    <property type="evidence" value="ECO:0007669"/>
    <property type="project" value="UniProtKB-KW"/>
</dbReference>
<organism evidence="18 19">
    <name type="scientific">Teratosphaeria destructans</name>
    <dbReference type="NCBI Taxonomy" id="418781"/>
    <lineage>
        <taxon>Eukaryota</taxon>
        <taxon>Fungi</taxon>
        <taxon>Dikarya</taxon>
        <taxon>Ascomycota</taxon>
        <taxon>Pezizomycotina</taxon>
        <taxon>Dothideomycetes</taxon>
        <taxon>Dothideomycetidae</taxon>
        <taxon>Mycosphaerellales</taxon>
        <taxon>Teratosphaeriaceae</taxon>
        <taxon>Teratosphaeria</taxon>
    </lineage>
</organism>
<dbReference type="InterPro" id="IPR038765">
    <property type="entry name" value="Papain-like_cys_pep_sf"/>
</dbReference>
<evidence type="ECO:0000313" key="18">
    <source>
        <dbReference type="EMBL" id="KAH9827821.1"/>
    </source>
</evidence>
<keyword evidence="7" id="KW-0853">WD repeat</keyword>
<dbReference type="Pfam" id="PF02548">
    <property type="entry name" value="Pantoate_transf"/>
    <property type="match status" value="1"/>
</dbReference>
<keyword evidence="15" id="KW-0566">Pantothenate biosynthesis</keyword>
<reference evidence="18 19" key="2">
    <citation type="journal article" date="2021" name="Curr. Genet.">
        <title>Genetic response to nitrogen starvation in the aggressive Eucalyptus foliar pathogen Teratosphaeria destructans.</title>
        <authorList>
            <person name="Havenga M."/>
            <person name="Wingfield B.D."/>
            <person name="Wingfield M.J."/>
            <person name="Dreyer L.L."/>
            <person name="Roets F."/>
            <person name="Aylward J."/>
        </authorList>
    </citation>
    <scope>NUCLEOTIDE SEQUENCE [LARGE SCALE GENOMIC DNA]</scope>
    <source>
        <strain evidence="18">CMW44962</strain>
    </source>
</reference>
<dbReference type="Gene3D" id="3.90.70.10">
    <property type="entry name" value="Cysteine proteinases"/>
    <property type="match status" value="2"/>
</dbReference>
<dbReference type="FunFam" id="2.130.10.10:FF:000459">
    <property type="entry name" value="PAN2-PAN3 deadenylation complex catalytic subunit PAN2"/>
    <property type="match status" value="1"/>
</dbReference>
<feature type="domain" description="Exonuclease" evidence="17">
    <location>
        <begin position="821"/>
        <end position="1009"/>
    </location>
</feature>
<dbReference type="SMART" id="SM00479">
    <property type="entry name" value="EXOIII"/>
    <property type="match status" value="1"/>
</dbReference>
<dbReference type="InterPro" id="IPR050785">
    <property type="entry name" value="PAN2-PAN3_catalytic_subunit"/>
</dbReference>
<feature type="region of interest" description="Disordered" evidence="16">
    <location>
        <begin position="1"/>
        <end position="20"/>
    </location>
</feature>
<dbReference type="GO" id="GO:0003676">
    <property type="term" value="F:nucleic acid binding"/>
    <property type="evidence" value="ECO:0007669"/>
    <property type="project" value="InterPro"/>
</dbReference>
<evidence type="ECO:0000256" key="6">
    <source>
        <dbReference type="ARBA" id="ARBA00022490"/>
    </source>
</evidence>
<dbReference type="FunFam" id="3.30.420.10:FF:000028">
    <property type="entry name" value="PAN2-PAN3 deadenylation complex catalytic subunit PAN2"/>
    <property type="match status" value="1"/>
</dbReference>
<keyword evidence="19" id="KW-1185">Reference proteome</keyword>
<comment type="caution">
    <text evidence="18">The sequence shown here is derived from an EMBL/GenBank/DDBJ whole genome shotgun (WGS) entry which is preliminary data.</text>
</comment>
<evidence type="ECO:0000256" key="16">
    <source>
        <dbReference type="SAM" id="MobiDB-lite"/>
    </source>
</evidence>
<dbReference type="GO" id="GO:0000289">
    <property type="term" value="P:nuclear-transcribed mRNA poly(A) tail shortening"/>
    <property type="evidence" value="ECO:0007669"/>
    <property type="project" value="TreeGrafter"/>
</dbReference>
<evidence type="ECO:0000256" key="15">
    <source>
        <dbReference type="RuleBase" id="RU362100"/>
    </source>
</evidence>
<keyword evidence="9 15" id="KW-0808">Transferase</keyword>
<dbReference type="GO" id="GO:0015940">
    <property type="term" value="P:pantothenate biosynthetic process"/>
    <property type="evidence" value="ECO:0007669"/>
    <property type="project" value="UniProtKB-KW"/>
</dbReference>
<comment type="catalytic activity">
    <reaction evidence="1">
        <text>Exonucleolytic cleavage of poly(A) to 5'-AMP.</text>
        <dbReference type="EC" id="3.1.13.4"/>
    </reaction>
</comment>
<reference evidence="18 19" key="1">
    <citation type="journal article" date="2018" name="IMA Fungus">
        <title>IMA Genome-F 10: Nine draft genome sequences of Claviceps purpurea s.lat., including C. arundinis, C. humidiphila, and C. cf. spartinae, pseudomolecules for the pitch canker pathogen Fusarium circinatum, draft genome of Davidsoniella eucalypti, Grosmannia galeiformis, Quambalaria eucalypti, and Teratosphaeria destructans.</title>
        <authorList>
            <person name="Wingfield B.D."/>
            <person name="Liu M."/>
            <person name="Nguyen H.D."/>
            <person name="Lane F.A."/>
            <person name="Morgan S.W."/>
            <person name="De Vos L."/>
            <person name="Wilken P.M."/>
            <person name="Duong T.A."/>
            <person name="Aylward J."/>
            <person name="Coetzee M.P."/>
            <person name="Dadej K."/>
            <person name="De Beer Z.W."/>
            <person name="Findlay W."/>
            <person name="Havenga M."/>
            <person name="Kolarik M."/>
            <person name="Menzies J.G."/>
            <person name="Naidoo K."/>
            <person name="Pochopski O."/>
            <person name="Shoukouhi P."/>
            <person name="Santana Q.C."/>
            <person name="Seifert K.A."/>
            <person name="Soal N."/>
            <person name="Steenkamp E.T."/>
            <person name="Tatham C.T."/>
            <person name="van der Nest M.A."/>
            <person name="Wingfield M.J."/>
        </authorList>
    </citation>
    <scope>NUCLEOTIDE SEQUENCE [LARGE SCALE GENOMIC DNA]</scope>
    <source>
        <strain evidence="18">CMW44962</strain>
    </source>
</reference>
<dbReference type="SUPFAM" id="SSF51621">
    <property type="entry name" value="Phosphoenolpyruvate/pyruvate domain"/>
    <property type="match status" value="1"/>
</dbReference>
<dbReference type="InterPro" id="IPR028881">
    <property type="entry name" value="PAN2_UCH_dom"/>
</dbReference>
<dbReference type="GO" id="GO:0046872">
    <property type="term" value="F:metal ion binding"/>
    <property type="evidence" value="ECO:0007669"/>
    <property type="project" value="UniProtKB-KW"/>
</dbReference>
<proteinExistence type="inferred from homology"/>
<dbReference type="OrthoDB" id="16516at2759"/>
<evidence type="ECO:0000256" key="2">
    <source>
        <dbReference type="ARBA" id="ARBA00004496"/>
    </source>
</evidence>
<dbReference type="InterPro" id="IPR036397">
    <property type="entry name" value="RNaseH_sf"/>
</dbReference>
<dbReference type="GO" id="GO:0000932">
    <property type="term" value="C:P-body"/>
    <property type="evidence" value="ECO:0007669"/>
    <property type="project" value="TreeGrafter"/>
</dbReference>
<dbReference type="Gene3D" id="3.20.20.60">
    <property type="entry name" value="Phosphoenolpyruvate-binding domains"/>
    <property type="match status" value="1"/>
</dbReference>
<dbReference type="InterPro" id="IPR012337">
    <property type="entry name" value="RNaseH-like_sf"/>
</dbReference>
<evidence type="ECO:0000256" key="4">
    <source>
        <dbReference type="ARBA" id="ARBA00008676"/>
    </source>
</evidence>
<dbReference type="InterPro" id="IPR015813">
    <property type="entry name" value="Pyrv/PenolPyrv_kinase-like_dom"/>
</dbReference>
<accession>A0A9W7SS86</accession>
<comment type="catalytic activity">
    <reaction evidence="14 15">
        <text>(6R)-5,10-methylene-5,6,7,8-tetrahydrofolate + 3-methyl-2-oxobutanoate + H2O = 2-dehydropantoate + (6S)-5,6,7,8-tetrahydrofolate</text>
        <dbReference type="Rhea" id="RHEA:11824"/>
        <dbReference type="ChEBI" id="CHEBI:11561"/>
        <dbReference type="ChEBI" id="CHEBI:11851"/>
        <dbReference type="ChEBI" id="CHEBI:15377"/>
        <dbReference type="ChEBI" id="CHEBI:15636"/>
        <dbReference type="ChEBI" id="CHEBI:57453"/>
        <dbReference type="EC" id="2.1.2.11"/>
    </reaction>
</comment>
<keyword evidence="6" id="KW-0963">Cytoplasm</keyword>
<dbReference type="Pfam" id="PF00929">
    <property type="entry name" value="RNase_T"/>
    <property type="match status" value="1"/>
</dbReference>
<evidence type="ECO:0000256" key="9">
    <source>
        <dbReference type="ARBA" id="ARBA00022679"/>
    </source>
</evidence>
<keyword evidence="10" id="KW-0540">Nuclease</keyword>
<dbReference type="GO" id="GO:0004535">
    <property type="term" value="F:poly(A)-specific ribonuclease activity"/>
    <property type="evidence" value="ECO:0007669"/>
    <property type="project" value="UniProtKB-EC"/>
</dbReference>
<dbReference type="InterPro" id="IPR003700">
    <property type="entry name" value="Pantoate_hydroxy_MeTrfase"/>
</dbReference>
<dbReference type="GO" id="GO:0031251">
    <property type="term" value="C:PAN complex"/>
    <property type="evidence" value="ECO:0007669"/>
    <property type="project" value="TreeGrafter"/>
</dbReference>
<gene>
    <name evidence="18" type="ORF">Tdes44962_MAKER02755</name>
</gene>
<evidence type="ECO:0000256" key="5">
    <source>
        <dbReference type="ARBA" id="ARBA00012618"/>
    </source>
</evidence>
<dbReference type="InterPro" id="IPR048841">
    <property type="entry name" value="PAN2_N"/>
</dbReference>
<dbReference type="SUPFAM" id="SSF54001">
    <property type="entry name" value="Cysteine proteinases"/>
    <property type="match status" value="1"/>
</dbReference>
<dbReference type="SUPFAM" id="SSF53098">
    <property type="entry name" value="Ribonuclease H-like"/>
    <property type="match status" value="1"/>
</dbReference>
<comment type="subcellular location">
    <subcellularLocation>
        <location evidence="2">Cytoplasm</location>
    </subcellularLocation>
</comment>
<protein>
    <recommendedName>
        <fullName evidence="5 15">3-methyl-2-oxobutanoate hydroxymethyltransferase</fullName>
        <ecNumber evidence="5 15">2.1.2.11</ecNumber>
    </recommendedName>
</protein>
<dbReference type="NCBIfam" id="TIGR00222">
    <property type="entry name" value="panB"/>
    <property type="match status" value="1"/>
</dbReference>
<evidence type="ECO:0000256" key="1">
    <source>
        <dbReference type="ARBA" id="ARBA00001663"/>
    </source>
</evidence>
<evidence type="ECO:0000256" key="11">
    <source>
        <dbReference type="ARBA" id="ARBA00022723"/>
    </source>
</evidence>
<name>A0A9W7SS86_9PEZI</name>
<dbReference type="InterPro" id="IPR036322">
    <property type="entry name" value="WD40_repeat_dom_sf"/>
</dbReference>
<dbReference type="InterPro" id="IPR015943">
    <property type="entry name" value="WD40/YVTN_repeat-like_dom_sf"/>
</dbReference>
<dbReference type="Gene3D" id="3.30.420.10">
    <property type="entry name" value="Ribonuclease H-like superfamily/Ribonuclease H"/>
    <property type="match status" value="1"/>
</dbReference>
<sequence>MEAEWSETARIAFPGPSPGAPSTPVTAFGFDGQQELLWTGNEYGRVTSFYGIDLQKYTSYRGHVSTAPRGAPGNAPIKQLLFCDKGVISVSSKSVHCASRRGLTQWHINLKSMTDLRCMSFAGKNNEELVVAGCQQQMYRIDVEKGSLTEELPCAIPFTMMKRTGAHICAAAHDGSIHLLDPKSLSSVHKWRAYAGTVNDMDARGDYLLTCGWAQQQYGGLGLERLVRVYDLKNLKPTTPLAFNQGAAYVRMHPKLTSTCIVLSQSGAINSIDVQNTDVPIMRYAPTYDAQLTGLEIMPSGKGFAMTDSHCHILLWGSPSKMQFTEYSQPAVFPDQTGPLKQLDWSPNTSLSSIGMPYYREALLSGWPNSLVHEVGAPPSKPDQEVMSTLRSIEYGKVGQNRRKGRRYEFEDTRSVQRAQDRLAAPKFLSEKPRDANGEQEVERRLSEDIGKTLQGLSMNGGSKADVLAYYRPVEIKYSKFGIDDFDFKYYNKTQYSGLETHIVNSYANPLLQVYRFTNMARNLALRHTAHDCTYEHCLLCELGFLIDMLEKAKGQNCQATNFLKALGKQPSASQLPILEDHAARIPLTSMIQNLNRFLLQRFEAGFCQVAGGPLEMQSALATRGRTHSQCTLCSRVVQATPAVMMINAAIHTEEAKRLWSTTDFLPKEIGIINVNSQFYCYEGQDLQLHLQRRNHPIMVYELVGVVTDVAAGETQKSHLVAVVDASVADPNPAQSRNWHLVNDFLVRPIMQDEALHFDQRWRLPSVITYQLKTRSHILDDSWKQSIDTSVLYRSPTQPTLSPEYAFRSLSELDPLPGKDTHCAIDAEFVRLLREEIDMGADGSRTITRPARSGLARVSVLRGDEPDQELPFIDDYIRIDEPVDDYLTRFSGLHPGDLTVGISRFTLVSLKEVYKKLWVLLNLGCKFIGHGLSSDFRTINIHVPDDQVIDTQDLYALGHRSQRKLSLRFLAWLLLKEDIQQNATLGHDSIEDARTALKLWRKYLEYDKEDCLDEVKDEILRQGRRMDFKAPAAVGKEETKVAMGLETPKGSAPSTPLRQPASVVRMSTPGRTELGSLGYVRSRNQQNDIFQQRSHIYAAGLSHDFPSAHVADQAGMDVILVGDSLAMVAMGYNDTSEVTLDDMIHHCKCVSRGAQSAFIVGDLPMGSYEVSPGQALQSAIRMVKEGRVHGIKLEGGAEMVPQIQKITGAGIPVLAHVGLTPQRQNALGGFRVQGKTTAGALKFMTDAMAVQEAGAFAMVVEAVPAEVARLVTQKLRVPTIGIGAGNGCSGQVLVQVDMQGNFPPGRFLPRFVKQFGNVWGEAKKAVEAYRAEVKDRRYPAPEHTYPMPKEEYEEFERLVEGQVPSQR</sequence>
<keyword evidence="13" id="KW-0269">Exonuclease</keyword>
<evidence type="ECO:0000256" key="3">
    <source>
        <dbReference type="ARBA" id="ARBA00005033"/>
    </source>
</evidence>